<dbReference type="InterPro" id="IPR004753">
    <property type="entry name" value="MreB"/>
</dbReference>
<dbReference type="AlphaFoldDB" id="A0AAT9FQW2"/>
<keyword evidence="3 6" id="KW-0067">ATP-binding</keyword>
<dbReference type="PANTHER" id="PTHR42749:SF1">
    <property type="entry name" value="CELL SHAPE-DETERMINING PROTEIN MREB"/>
    <property type="match status" value="1"/>
</dbReference>
<protein>
    <recommendedName>
        <fullName evidence="6">Cell shape-determining protein MreB</fullName>
    </recommendedName>
</protein>
<dbReference type="PRINTS" id="PR01652">
    <property type="entry name" value="SHAPEPROTEIN"/>
</dbReference>
<feature type="binding site" evidence="6">
    <location>
        <begin position="204"/>
        <end position="206"/>
    </location>
    <ligand>
        <name>ATP</name>
        <dbReference type="ChEBI" id="CHEBI:30616"/>
    </ligand>
</feature>
<dbReference type="GO" id="GO:0005524">
    <property type="term" value="F:ATP binding"/>
    <property type="evidence" value="ECO:0007669"/>
    <property type="project" value="UniProtKB-KW"/>
</dbReference>
<feature type="binding site" evidence="6">
    <location>
        <begin position="332"/>
        <end position="335"/>
    </location>
    <ligand>
        <name>ATP</name>
        <dbReference type="ChEBI" id="CHEBI:30616"/>
    </ligand>
</feature>
<sequence>MFSIRCRSPLWVRRGLRDTLTLFNLSLYPTFPTNSFPITYNMFGKFFSIRSNDIGIDLGTANTLVNVKDHGIVLREPSVVAINSGTNEVLAVGDDAKRMLGRTPGNIVAIRPLRDGVIADFEVTEAMLRHFIRKVNNGRRRSNPRVVIAVPSGITEVERRAVRESAEQAGAREVYLIEEPMAAAIGVGLPVQDAAGNMIVDIGGGTTEVALISLSGIVYSRSVRTAGDELDEAITQYMKRAYNLMIGERTAEDIKIRLGSAAPLPKETSMEVKGRDLVAGLPKTITITSQEIRDAMSDPLNTIVDAVRTTLERCPPELAADLVDRGIVLAGGGALLRGLDKLLREETGLPVHVAEDPLSAVAEGTGKVLQEISFLRRVTNTEAKH</sequence>
<dbReference type="NCBIfam" id="NF010539">
    <property type="entry name" value="PRK13927.1"/>
    <property type="match status" value="1"/>
</dbReference>
<dbReference type="EMBL" id="AP026866">
    <property type="protein sequence ID" value="BDS08400.1"/>
    <property type="molecule type" value="Genomic_DNA"/>
</dbReference>
<keyword evidence="1 6" id="KW-0963">Cytoplasm</keyword>
<evidence type="ECO:0000256" key="3">
    <source>
        <dbReference type="ARBA" id="ARBA00022840"/>
    </source>
</evidence>
<dbReference type="KEGG" id="osu:NT6N_34400"/>
<dbReference type="InterPro" id="IPR043129">
    <property type="entry name" value="ATPase_NBD"/>
</dbReference>
<dbReference type="PANTHER" id="PTHR42749">
    <property type="entry name" value="CELL SHAPE-DETERMINING PROTEIN MREB"/>
    <property type="match status" value="1"/>
</dbReference>
<reference evidence="7" key="1">
    <citation type="submission" date="2024-07" db="EMBL/GenBank/DDBJ databases">
        <title>Complete genome sequence of Verrucomicrobiaceae bacterium NT6N.</title>
        <authorList>
            <person name="Huang C."/>
            <person name="Takami H."/>
            <person name="Hamasaki K."/>
        </authorList>
    </citation>
    <scope>NUCLEOTIDE SEQUENCE</scope>
    <source>
        <strain evidence="7">NT6N</strain>
    </source>
</reference>
<evidence type="ECO:0000256" key="4">
    <source>
        <dbReference type="ARBA" id="ARBA00022960"/>
    </source>
</evidence>
<evidence type="ECO:0000256" key="5">
    <source>
        <dbReference type="ARBA" id="ARBA00023458"/>
    </source>
</evidence>
<dbReference type="Pfam" id="PF06723">
    <property type="entry name" value="MreB_Mbl"/>
    <property type="match status" value="1"/>
</dbReference>
<dbReference type="InterPro" id="IPR056546">
    <property type="entry name" value="MreB_MamK-like"/>
</dbReference>
<dbReference type="CDD" id="cd10225">
    <property type="entry name" value="ASKHA_NBD_MreB-like"/>
    <property type="match status" value="1"/>
</dbReference>
<comment type="function">
    <text evidence="6">Forms membrane-associated dynamic filaments that are essential for cell shape determination. Acts by regulating cell wall synthesis and cell elongation, and thus cell shape. A feedback loop between cell geometry and MreB localization may maintain elongated cell shape by targeting cell wall growth to regions of negative cell wall curvature.</text>
</comment>
<dbReference type="GO" id="GO:0008360">
    <property type="term" value="P:regulation of cell shape"/>
    <property type="evidence" value="ECO:0007669"/>
    <property type="project" value="UniProtKB-UniRule"/>
</dbReference>
<dbReference type="SUPFAM" id="SSF53067">
    <property type="entry name" value="Actin-like ATPase domain"/>
    <property type="match status" value="2"/>
</dbReference>
<evidence type="ECO:0000256" key="6">
    <source>
        <dbReference type="HAMAP-Rule" id="MF_02207"/>
    </source>
</evidence>
<organism evidence="7">
    <name type="scientific">Oceaniferula spumae</name>
    <dbReference type="NCBI Taxonomy" id="2979115"/>
    <lineage>
        <taxon>Bacteria</taxon>
        <taxon>Pseudomonadati</taxon>
        <taxon>Verrucomicrobiota</taxon>
        <taxon>Verrucomicrobiia</taxon>
        <taxon>Verrucomicrobiales</taxon>
        <taxon>Verrucomicrobiaceae</taxon>
        <taxon>Oceaniferula</taxon>
    </lineage>
</organism>
<dbReference type="GO" id="GO:0005737">
    <property type="term" value="C:cytoplasm"/>
    <property type="evidence" value="ECO:0007669"/>
    <property type="project" value="UniProtKB-SubCell"/>
</dbReference>
<dbReference type="GO" id="GO:0000902">
    <property type="term" value="P:cell morphogenesis"/>
    <property type="evidence" value="ECO:0007669"/>
    <property type="project" value="InterPro"/>
</dbReference>
<comment type="similarity">
    <text evidence="5 6">Belongs to the FtsA/MreB family.</text>
</comment>
<comment type="subunit">
    <text evidence="6">Forms polymers.</text>
</comment>
<gene>
    <name evidence="7" type="primary">mreB-1</name>
    <name evidence="6" type="synonym">mreB</name>
    <name evidence="7" type="ORF">NT6N_34400</name>
</gene>
<keyword evidence="2 6" id="KW-0547">Nucleotide-binding</keyword>
<name>A0AAT9FQW2_9BACT</name>
<evidence type="ECO:0000256" key="2">
    <source>
        <dbReference type="ARBA" id="ARBA00022741"/>
    </source>
</evidence>
<proteinExistence type="inferred from homology"/>
<dbReference type="HAMAP" id="MF_02207">
    <property type="entry name" value="MreB"/>
    <property type="match status" value="1"/>
</dbReference>
<feature type="binding site" evidence="6">
    <location>
        <begin position="252"/>
        <end position="255"/>
    </location>
    <ligand>
        <name>ATP</name>
        <dbReference type="ChEBI" id="CHEBI:30616"/>
    </ligand>
</feature>
<dbReference type="Gene3D" id="3.30.420.40">
    <property type="match status" value="3"/>
</dbReference>
<keyword evidence="4 6" id="KW-0133">Cell shape</keyword>
<evidence type="ECO:0000256" key="1">
    <source>
        <dbReference type="ARBA" id="ARBA00022490"/>
    </source>
</evidence>
<dbReference type="NCBIfam" id="TIGR00904">
    <property type="entry name" value="mreB"/>
    <property type="match status" value="1"/>
</dbReference>
<accession>A0AAT9FQW2</accession>
<feature type="binding site" evidence="6">
    <location>
        <begin position="60"/>
        <end position="62"/>
    </location>
    <ligand>
        <name>ATP</name>
        <dbReference type="ChEBI" id="CHEBI:30616"/>
    </ligand>
</feature>
<evidence type="ECO:0000313" key="7">
    <source>
        <dbReference type="EMBL" id="BDS08400.1"/>
    </source>
</evidence>
<comment type="subcellular location">
    <subcellularLocation>
        <location evidence="6">Cytoplasm</location>
    </subcellularLocation>
    <text evidence="6">Membrane-associated.</text>
</comment>